<protein>
    <recommendedName>
        <fullName evidence="7">TLC domain-containing protein</fullName>
    </recommendedName>
</protein>
<proteinExistence type="predicted"/>
<dbReference type="OrthoDB" id="10266980at2759"/>
<feature type="transmembrane region" description="Helical" evidence="6">
    <location>
        <begin position="130"/>
        <end position="146"/>
    </location>
</feature>
<evidence type="ECO:0000256" key="1">
    <source>
        <dbReference type="ARBA" id="ARBA00004141"/>
    </source>
</evidence>
<dbReference type="SMART" id="SM00724">
    <property type="entry name" value="TLC"/>
    <property type="match status" value="1"/>
</dbReference>
<keyword evidence="2 5" id="KW-0812">Transmembrane</keyword>
<evidence type="ECO:0000313" key="9">
    <source>
        <dbReference type="Proteomes" id="UP000092321"/>
    </source>
</evidence>
<dbReference type="EMBL" id="LXPE01000004">
    <property type="protein sequence ID" value="OBA28222.1"/>
    <property type="molecule type" value="Genomic_DNA"/>
</dbReference>
<dbReference type="PROSITE" id="PS50922">
    <property type="entry name" value="TLC"/>
    <property type="match status" value="1"/>
</dbReference>
<feature type="transmembrane region" description="Helical" evidence="6">
    <location>
        <begin position="193"/>
        <end position="220"/>
    </location>
</feature>
<dbReference type="PANTHER" id="PTHR13439">
    <property type="entry name" value="CT120 PROTEIN"/>
    <property type="match status" value="1"/>
</dbReference>
<keyword evidence="3 6" id="KW-1133">Transmembrane helix</keyword>
<feature type="transmembrane region" description="Helical" evidence="6">
    <location>
        <begin position="100"/>
        <end position="118"/>
    </location>
</feature>
<evidence type="ECO:0000259" key="7">
    <source>
        <dbReference type="PROSITE" id="PS50922"/>
    </source>
</evidence>
<evidence type="ECO:0000256" key="2">
    <source>
        <dbReference type="ARBA" id="ARBA00022692"/>
    </source>
</evidence>
<feature type="domain" description="TLC" evidence="7">
    <location>
        <begin position="59"/>
        <end position="264"/>
    </location>
</feature>
<name>A0A1B7THI5_9ASCO</name>
<keyword evidence="9" id="KW-1185">Reference proteome</keyword>
<gene>
    <name evidence="8" type="ORF">HANVADRAFT_21587</name>
</gene>
<dbReference type="GO" id="GO:0016020">
    <property type="term" value="C:membrane"/>
    <property type="evidence" value="ECO:0007669"/>
    <property type="project" value="UniProtKB-SubCell"/>
</dbReference>
<feature type="transmembrane region" description="Helical" evidence="6">
    <location>
        <begin position="20"/>
        <end position="39"/>
    </location>
</feature>
<accession>A0A1B7THI5</accession>
<comment type="subcellular location">
    <subcellularLocation>
        <location evidence="1">Membrane</location>
        <topology evidence="1">Multi-pass membrane protein</topology>
    </subcellularLocation>
</comment>
<feature type="transmembrane region" description="Helical" evidence="6">
    <location>
        <begin position="232"/>
        <end position="252"/>
    </location>
</feature>
<evidence type="ECO:0000256" key="4">
    <source>
        <dbReference type="ARBA" id="ARBA00023136"/>
    </source>
</evidence>
<dbReference type="Pfam" id="PF03798">
    <property type="entry name" value="TRAM_LAG1_CLN8"/>
    <property type="match status" value="1"/>
</dbReference>
<dbReference type="GO" id="GO:0005783">
    <property type="term" value="C:endoplasmic reticulum"/>
    <property type="evidence" value="ECO:0007669"/>
    <property type="project" value="TreeGrafter"/>
</dbReference>
<feature type="transmembrane region" description="Helical" evidence="6">
    <location>
        <begin position="152"/>
        <end position="172"/>
    </location>
</feature>
<keyword evidence="4 5" id="KW-0472">Membrane</keyword>
<evidence type="ECO:0000256" key="5">
    <source>
        <dbReference type="PROSITE-ProRule" id="PRU00205"/>
    </source>
</evidence>
<dbReference type="PANTHER" id="PTHR13439:SF0">
    <property type="entry name" value="TOPOISOMERASE I DAMAGE AFFECTED PROTEIN 4"/>
    <property type="match status" value="1"/>
</dbReference>
<dbReference type="InterPro" id="IPR006634">
    <property type="entry name" value="TLC-dom"/>
</dbReference>
<evidence type="ECO:0000256" key="3">
    <source>
        <dbReference type="ARBA" id="ARBA00022989"/>
    </source>
</evidence>
<dbReference type="Proteomes" id="UP000092321">
    <property type="component" value="Unassembled WGS sequence"/>
</dbReference>
<dbReference type="InterPro" id="IPR050846">
    <property type="entry name" value="TLCD"/>
</dbReference>
<organism evidence="8 9">
    <name type="scientific">Hanseniaspora valbyensis NRRL Y-1626</name>
    <dbReference type="NCBI Taxonomy" id="766949"/>
    <lineage>
        <taxon>Eukaryota</taxon>
        <taxon>Fungi</taxon>
        <taxon>Dikarya</taxon>
        <taxon>Ascomycota</taxon>
        <taxon>Saccharomycotina</taxon>
        <taxon>Saccharomycetes</taxon>
        <taxon>Saccharomycodales</taxon>
        <taxon>Saccharomycodaceae</taxon>
        <taxon>Hanseniaspora</taxon>
    </lineage>
</organism>
<comment type="caution">
    <text evidence="8">The sequence shown here is derived from an EMBL/GenBank/DDBJ whole genome shotgun (WGS) entry which is preliminary data.</text>
</comment>
<feature type="transmembrane region" description="Helical" evidence="6">
    <location>
        <begin position="60"/>
        <end position="80"/>
    </location>
</feature>
<sequence>MKDPFLFLSFFPSEKNLYLKNLHEIILSFLGYCVLYQYIAGPMTKWKDLKQSKKSKDKQLYLNFKIHVVTMVQCIISILLTVPTLNLRFDLNILTFQDEFISMLSSVTIGYFLWDLYVCVRWFDLFQFEFLLHAVCSLFVFVSSLAPNYQNYVSKFLLFELSSPFVNINWLFSTLIKEFECDIPMLFNALNGVLLIVVFFLVRIVWGWSCITILGYQILAKKWIFDPRFPKLVMLITFLINMALNTLNCVWLSKMVKIAMKMAGIGGSKGSKKA</sequence>
<reference evidence="9" key="1">
    <citation type="journal article" date="2016" name="Proc. Natl. Acad. Sci. U.S.A.">
        <title>Comparative genomics of biotechnologically important yeasts.</title>
        <authorList>
            <person name="Riley R."/>
            <person name="Haridas S."/>
            <person name="Wolfe K.H."/>
            <person name="Lopes M.R."/>
            <person name="Hittinger C.T."/>
            <person name="Goeker M."/>
            <person name="Salamov A.A."/>
            <person name="Wisecaver J.H."/>
            <person name="Long T.M."/>
            <person name="Calvey C.H."/>
            <person name="Aerts A.L."/>
            <person name="Barry K.W."/>
            <person name="Choi C."/>
            <person name="Clum A."/>
            <person name="Coughlan A.Y."/>
            <person name="Deshpande S."/>
            <person name="Douglass A.P."/>
            <person name="Hanson S.J."/>
            <person name="Klenk H.-P."/>
            <person name="LaButti K.M."/>
            <person name="Lapidus A."/>
            <person name="Lindquist E.A."/>
            <person name="Lipzen A.M."/>
            <person name="Meier-Kolthoff J.P."/>
            <person name="Ohm R.A."/>
            <person name="Otillar R.P."/>
            <person name="Pangilinan J.L."/>
            <person name="Peng Y."/>
            <person name="Rokas A."/>
            <person name="Rosa C.A."/>
            <person name="Scheuner C."/>
            <person name="Sibirny A.A."/>
            <person name="Slot J.C."/>
            <person name="Stielow J.B."/>
            <person name="Sun H."/>
            <person name="Kurtzman C.P."/>
            <person name="Blackwell M."/>
            <person name="Grigoriev I.V."/>
            <person name="Jeffries T.W."/>
        </authorList>
    </citation>
    <scope>NUCLEOTIDE SEQUENCE [LARGE SCALE GENOMIC DNA]</scope>
    <source>
        <strain evidence="9">NRRL Y-1626</strain>
    </source>
</reference>
<evidence type="ECO:0000256" key="6">
    <source>
        <dbReference type="SAM" id="Phobius"/>
    </source>
</evidence>
<dbReference type="AlphaFoldDB" id="A0A1B7THI5"/>
<dbReference type="GO" id="GO:0055088">
    <property type="term" value="P:lipid homeostasis"/>
    <property type="evidence" value="ECO:0007669"/>
    <property type="project" value="TreeGrafter"/>
</dbReference>
<evidence type="ECO:0000313" key="8">
    <source>
        <dbReference type="EMBL" id="OBA28222.1"/>
    </source>
</evidence>